<proteinExistence type="predicted"/>
<sequence length="97" mass="10468">MGAAVAIAGSVLFVVWFIPLPELQVSNMFAAGAVICAGLIPLGIGLLMHAKDIRGKRKGLSIFLTVMGWYWLITSALNATVIIVISIVFGDWLRRIL</sequence>
<evidence type="ECO:0000256" key="1">
    <source>
        <dbReference type="SAM" id="Phobius"/>
    </source>
</evidence>
<reference evidence="2" key="1">
    <citation type="submission" date="2019-08" db="EMBL/GenBank/DDBJ databases">
        <authorList>
            <person name="Kucharzyk K."/>
            <person name="Murdoch R.W."/>
            <person name="Higgins S."/>
            <person name="Loffler F."/>
        </authorList>
    </citation>
    <scope>NUCLEOTIDE SEQUENCE</scope>
</reference>
<evidence type="ECO:0000313" key="2">
    <source>
        <dbReference type="EMBL" id="MPN64826.1"/>
    </source>
</evidence>
<keyword evidence="1" id="KW-1133">Transmembrane helix</keyword>
<dbReference type="AlphaFoldDB" id="A0A645JN65"/>
<name>A0A645JN65_9ZZZZ</name>
<accession>A0A645JN65</accession>
<organism evidence="2">
    <name type="scientific">bioreactor metagenome</name>
    <dbReference type="NCBI Taxonomy" id="1076179"/>
    <lineage>
        <taxon>unclassified sequences</taxon>
        <taxon>metagenomes</taxon>
        <taxon>ecological metagenomes</taxon>
    </lineage>
</organism>
<gene>
    <name evidence="2" type="ORF">SDC9_212603</name>
</gene>
<protein>
    <submittedName>
        <fullName evidence="2">Uncharacterized protein</fullName>
    </submittedName>
</protein>
<feature type="transmembrane region" description="Helical" evidence="1">
    <location>
        <begin position="60"/>
        <end position="89"/>
    </location>
</feature>
<keyword evidence="1" id="KW-0472">Membrane</keyword>
<feature type="transmembrane region" description="Helical" evidence="1">
    <location>
        <begin position="27"/>
        <end position="48"/>
    </location>
</feature>
<dbReference type="EMBL" id="VSSQ01146264">
    <property type="protein sequence ID" value="MPN64826.1"/>
    <property type="molecule type" value="Genomic_DNA"/>
</dbReference>
<keyword evidence="1" id="KW-0812">Transmembrane</keyword>
<comment type="caution">
    <text evidence="2">The sequence shown here is derived from an EMBL/GenBank/DDBJ whole genome shotgun (WGS) entry which is preliminary data.</text>
</comment>